<evidence type="ECO:0000259" key="9">
    <source>
        <dbReference type="Pfam" id="PF07669"/>
    </source>
</evidence>
<evidence type="ECO:0000256" key="5">
    <source>
        <dbReference type="ARBA" id="ARBA00022747"/>
    </source>
</evidence>
<proteinExistence type="predicted"/>
<dbReference type="GO" id="GO:0009007">
    <property type="term" value="F:site-specific DNA-methyltransferase (adenine-specific) activity"/>
    <property type="evidence" value="ECO:0007669"/>
    <property type="project" value="UniProtKB-EC"/>
</dbReference>
<keyword evidence="11" id="KW-0540">Nuclease</keyword>
<dbReference type="InterPro" id="IPR050953">
    <property type="entry name" value="N4_N6_ade-DNA_methylase"/>
</dbReference>
<protein>
    <recommendedName>
        <fullName evidence="1">site-specific DNA-methyltransferase (adenine-specific)</fullName>
        <ecNumber evidence="1">2.1.1.72</ecNumber>
    </recommendedName>
</protein>
<dbReference type="PRINTS" id="PR00507">
    <property type="entry name" value="N12N6MTFRASE"/>
</dbReference>
<keyword evidence="2" id="KW-0489">Methyltransferase</keyword>
<dbReference type="InterPro" id="IPR025931">
    <property type="entry name" value="TaqI_C"/>
</dbReference>
<evidence type="ECO:0000256" key="3">
    <source>
        <dbReference type="ARBA" id="ARBA00022679"/>
    </source>
</evidence>
<dbReference type="InterPro" id="IPR011639">
    <property type="entry name" value="MethylTrfase_TaqI-like_dom"/>
</dbReference>
<dbReference type="Pfam" id="PF07669">
    <property type="entry name" value="Eco57I"/>
    <property type="match status" value="1"/>
</dbReference>
<dbReference type="Gene3D" id="3.40.50.150">
    <property type="entry name" value="Vaccinia Virus protein VP39"/>
    <property type="match status" value="1"/>
</dbReference>
<evidence type="ECO:0000256" key="1">
    <source>
        <dbReference type="ARBA" id="ARBA00011900"/>
    </source>
</evidence>
<dbReference type="SUPFAM" id="SSF116734">
    <property type="entry name" value="DNA methylase specificity domain"/>
    <property type="match status" value="1"/>
</dbReference>
<keyword evidence="4" id="KW-0949">S-adenosyl-L-methionine</keyword>
<dbReference type="AlphaFoldDB" id="A0A4Z1ATX3"/>
<evidence type="ECO:0000256" key="7">
    <source>
        <dbReference type="ARBA" id="ARBA00047942"/>
    </source>
</evidence>
<evidence type="ECO:0000256" key="2">
    <source>
        <dbReference type="ARBA" id="ARBA00022603"/>
    </source>
</evidence>
<evidence type="ECO:0000256" key="4">
    <source>
        <dbReference type="ARBA" id="ARBA00022691"/>
    </source>
</evidence>
<dbReference type="PANTHER" id="PTHR33841:SF1">
    <property type="entry name" value="DNA METHYLTRANSFERASE A"/>
    <property type="match status" value="1"/>
</dbReference>
<dbReference type="InterPro" id="IPR029063">
    <property type="entry name" value="SAM-dependent_MTases_sf"/>
</dbReference>
<keyword evidence="11" id="KW-0255">Endonuclease</keyword>
<comment type="caution">
    <text evidence="11">The sequence shown here is derived from an EMBL/GenBank/DDBJ whole genome shotgun (WGS) entry which is preliminary data.</text>
</comment>
<gene>
    <name evidence="11" type="ORF">EHR06_10145</name>
</gene>
<keyword evidence="3" id="KW-0808">Transferase</keyword>
<dbReference type="PANTHER" id="PTHR33841">
    <property type="entry name" value="DNA METHYLTRANSFERASE YEEA-RELATED"/>
    <property type="match status" value="1"/>
</dbReference>
<keyword evidence="12" id="KW-1185">Reference proteome</keyword>
<name>A0A4Z1ATX3_9LEPT</name>
<dbReference type="GO" id="GO:0009307">
    <property type="term" value="P:DNA restriction-modification system"/>
    <property type="evidence" value="ECO:0007669"/>
    <property type="project" value="UniProtKB-KW"/>
</dbReference>
<keyword evidence="11" id="KW-0378">Hydrolase</keyword>
<evidence type="ECO:0000259" key="10">
    <source>
        <dbReference type="Pfam" id="PF12950"/>
    </source>
</evidence>
<dbReference type="Proteomes" id="UP000297241">
    <property type="component" value="Unassembled WGS sequence"/>
</dbReference>
<dbReference type="RefSeq" id="WP_135756891.1">
    <property type="nucleotide sequence ID" value="NZ_RQHS01000016.1"/>
</dbReference>
<dbReference type="SUPFAM" id="SSF53335">
    <property type="entry name" value="S-adenosyl-L-methionine-dependent methyltransferases"/>
    <property type="match status" value="1"/>
</dbReference>
<reference evidence="11" key="1">
    <citation type="journal article" date="2019" name="PLoS Negl. Trop. Dis.">
        <title>Revisiting the worldwide diversity of Leptospira species in the environment.</title>
        <authorList>
            <person name="Vincent A.T."/>
            <person name="Schiettekatte O."/>
            <person name="Bourhy P."/>
            <person name="Veyrier F.J."/>
            <person name="Picardeau M."/>
        </authorList>
    </citation>
    <scope>NUCLEOTIDE SEQUENCE [LARGE SCALE GENOMIC DNA]</scope>
    <source>
        <strain evidence="11">201601113</strain>
    </source>
</reference>
<comment type="catalytic activity">
    <reaction evidence="7">
        <text>a 2'-deoxyadenosine in DNA + S-adenosyl-L-methionine = an N(6)-methyl-2'-deoxyadenosine in DNA + S-adenosyl-L-homocysteine + H(+)</text>
        <dbReference type="Rhea" id="RHEA:15197"/>
        <dbReference type="Rhea" id="RHEA-COMP:12418"/>
        <dbReference type="Rhea" id="RHEA-COMP:12419"/>
        <dbReference type="ChEBI" id="CHEBI:15378"/>
        <dbReference type="ChEBI" id="CHEBI:57856"/>
        <dbReference type="ChEBI" id="CHEBI:59789"/>
        <dbReference type="ChEBI" id="CHEBI:90615"/>
        <dbReference type="ChEBI" id="CHEBI:90616"/>
        <dbReference type="EC" id="2.1.1.72"/>
    </reaction>
</comment>
<keyword evidence="5" id="KW-0680">Restriction system</keyword>
<accession>A0A4Z1ATX3</accession>
<dbReference type="GO" id="GO:0032259">
    <property type="term" value="P:methylation"/>
    <property type="evidence" value="ECO:0007669"/>
    <property type="project" value="UniProtKB-KW"/>
</dbReference>
<dbReference type="GO" id="GO:0003677">
    <property type="term" value="F:DNA binding"/>
    <property type="evidence" value="ECO:0007669"/>
    <property type="project" value="UniProtKB-KW"/>
</dbReference>
<keyword evidence="6" id="KW-0238">DNA-binding</keyword>
<organism evidence="11 12">
    <name type="scientific">Leptospira dzoumogneensis</name>
    <dbReference type="NCBI Taxonomy" id="2484904"/>
    <lineage>
        <taxon>Bacteria</taxon>
        <taxon>Pseudomonadati</taxon>
        <taxon>Spirochaetota</taxon>
        <taxon>Spirochaetia</taxon>
        <taxon>Leptospirales</taxon>
        <taxon>Leptospiraceae</taxon>
        <taxon>Leptospira</taxon>
    </lineage>
</organism>
<feature type="coiled-coil region" evidence="8">
    <location>
        <begin position="672"/>
        <end position="708"/>
    </location>
</feature>
<evidence type="ECO:0000313" key="12">
    <source>
        <dbReference type="Proteomes" id="UP000297241"/>
    </source>
</evidence>
<sequence length="737" mass="85489">MASLDKWRVVLAQNIALRNKNLEEDELNFVVQHTIDRIIFLRIAEDRRVEDYGELQKSVTSGDEYYQNLLRNFYIADRKYNSGLFDFDKDKISTHISIDNKVIKSIIEELYYPVCPYEFAVLPVEILGTAYEQFLGKTITINTAHRAKIEEKPEVRKAGGVYYTPQYIVDYIVKNTIGKLVEGKTPKEITKLKIADPACGSGSFLIGAYNYLLEWHLDFYTKKETLAKKDKALTPTGALSTSIKKQILLNNIYGVDIDVNAVEVTKLSLLLKCMEGETQASVEMQMELFHDRVLPTLDNNIKSGNSLVDLDYYEDQFDFKDEKKIKPFSWQKAFPEVFKQGGFNCVIGNPPYAQVTDKSLVIYFNEKYFHQDYQQDLYLLFLEKYKHLLLTGGMLGVIIPNTWLQSIKFRNIRKYLTTEFNWKRILHINEHIFKAVVDTHVLLFEMKGQAINNKVVIDIFEKNRIKEHQTILQNSFPNNGDTINILSKENEKKLFEKIKNLSNSIREVSNVYNGVKPFEKGKGNPPQTEQTMKEKPFVVEDQEKPKGKNWLPLLRGSLINRYVNFWNNNSWIQYGEWLAAPRDPKIFEAKEKIIIRQTSDSIIATLIEANIICRNNLHILISTSDNHKFLLGILNSRLSDFYYFQINPERGEVLAEVKKQHVEQLPFPKNASKKQQAEIAQLVEQLLHLNAEKQKTKLTSKMQQLQNHIDYCEDKINKIVYEIYGLAEEEIAIVEAN</sequence>
<evidence type="ECO:0000256" key="8">
    <source>
        <dbReference type="SAM" id="Coils"/>
    </source>
</evidence>
<keyword evidence="8" id="KW-0175">Coiled coil</keyword>
<evidence type="ECO:0000256" key="6">
    <source>
        <dbReference type="ARBA" id="ARBA00023125"/>
    </source>
</evidence>
<dbReference type="OrthoDB" id="32195at2"/>
<dbReference type="InterPro" id="IPR023135">
    <property type="entry name" value="N6_DNA_MeTrfase_TaqI_C"/>
</dbReference>
<feature type="domain" description="Type II methyltransferase M.TaqI-like" evidence="9">
    <location>
        <begin position="250"/>
        <end position="433"/>
    </location>
</feature>
<dbReference type="GO" id="GO:0004519">
    <property type="term" value="F:endonuclease activity"/>
    <property type="evidence" value="ECO:0007669"/>
    <property type="project" value="UniProtKB-KW"/>
</dbReference>
<feature type="domain" description="TaqI-like C-terminal specificity" evidence="10">
    <location>
        <begin position="552"/>
        <end position="666"/>
    </location>
</feature>
<dbReference type="EC" id="2.1.1.72" evidence="1"/>
<dbReference type="EMBL" id="RQHS01000016">
    <property type="protein sequence ID" value="TGM99487.1"/>
    <property type="molecule type" value="Genomic_DNA"/>
</dbReference>
<evidence type="ECO:0000313" key="11">
    <source>
        <dbReference type="EMBL" id="TGM99487.1"/>
    </source>
</evidence>
<dbReference type="Pfam" id="PF12950">
    <property type="entry name" value="TaqI_C"/>
    <property type="match status" value="1"/>
</dbReference>
<dbReference type="Gene3D" id="3.90.220.10">
    <property type="entry name" value="Adenine-n6-DNA-methyltransferase Taqi, Chain A, domain 2"/>
    <property type="match status" value="1"/>
</dbReference>